<dbReference type="Proteomes" id="UP000008068">
    <property type="component" value="Unassembled WGS sequence"/>
</dbReference>
<keyword evidence="1" id="KW-1133">Transmembrane helix</keyword>
<evidence type="ECO:0000313" key="3">
    <source>
        <dbReference type="Proteomes" id="UP000008068"/>
    </source>
</evidence>
<dbReference type="FunCoup" id="G0N1U7">
    <property type="interactions" value="227"/>
</dbReference>
<keyword evidence="1" id="KW-0472">Membrane</keyword>
<dbReference type="AlphaFoldDB" id="G0N1U7"/>
<keyword evidence="1" id="KW-0812">Transmembrane</keyword>
<name>G0N1U7_CAEBE</name>
<protein>
    <submittedName>
        <fullName evidence="2">Uncharacterized protein</fullName>
    </submittedName>
</protein>
<evidence type="ECO:0000313" key="2">
    <source>
        <dbReference type="EMBL" id="EGT50384.1"/>
    </source>
</evidence>
<dbReference type="HOGENOM" id="CLU_2624193_0_0_1"/>
<accession>G0N1U7</accession>
<proteinExistence type="predicted"/>
<organism evidence="3">
    <name type="scientific">Caenorhabditis brenneri</name>
    <name type="common">Nematode worm</name>
    <dbReference type="NCBI Taxonomy" id="135651"/>
    <lineage>
        <taxon>Eukaryota</taxon>
        <taxon>Metazoa</taxon>
        <taxon>Ecdysozoa</taxon>
        <taxon>Nematoda</taxon>
        <taxon>Chromadorea</taxon>
        <taxon>Rhabditida</taxon>
        <taxon>Rhabditina</taxon>
        <taxon>Rhabditomorpha</taxon>
        <taxon>Rhabditoidea</taxon>
        <taxon>Rhabditidae</taxon>
        <taxon>Peloderinae</taxon>
        <taxon>Caenorhabditis</taxon>
    </lineage>
</organism>
<feature type="transmembrane region" description="Helical" evidence="1">
    <location>
        <begin position="55"/>
        <end position="77"/>
    </location>
</feature>
<evidence type="ECO:0000256" key="1">
    <source>
        <dbReference type="SAM" id="Phobius"/>
    </source>
</evidence>
<keyword evidence="3" id="KW-1185">Reference proteome</keyword>
<gene>
    <name evidence="2" type="ORF">CAEBREN_16175</name>
</gene>
<dbReference type="InParanoid" id="G0N1U7"/>
<reference evidence="3" key="1">
    <citation type="submission" date="2011-07" db="EMBL/GenBank/DDBJ databases">
        <authorList>
            <consortium name="Caenorhabditis brenneri Sequencing and Analysis Consortium"/>
            <person name="Wilson R.K."/>
        </authorList>
    </citation>
    <scope>NUCLEOTIDE SEQUENCE [LARGE SCALE GENOMIC DNA]</scope>
    <source>
        <strain evidence="3">PB2801</strain>
    </source>
</reference>
<dbReference type="EMBL" id="GL379828">
    <property type="protein sequence ID" value="EGT50384.1"/>
    <property type="molecule type" value="Genomic_DNA"/>
</dbReference>
<sequence>MNDQEKNPDFCLPRAVQKGFQKFVLQYNREFDLAAPFLIGMVCLSIRPQSIVLLAFYRVISTAFFTIFLLRVFYILFC</sequence>